<dbReference type="PANTHER" id="PTHR23530:SF1">
    <property type="entry name" value="PERMEASE, MAJOR FACILITATOR SUPERFAMILY-RELATED"/>
    <property type="match status" value="1"/>
</dbReference>
<dbReference type="OrthoDB" id="9816124at2"/>
<evidence type="ECO:0000313" key="6">
    <source>
        <dbReference type="Proteomes" id="UP000094936"/>
    </source>
</evidence>
<dbReference type="GO" id="GO:0022857">
    <property type="term" value="F:transmembrane transporter activity"/>
    <property type="evidence" value="ECO:0007669"/>
    <property type="project" value="InterPro"/>
</dbReference>
<name>A0A1C3E7Y3_9GAMM</name>
<feature type="transmembrane region" description="Helical" evidence="4">
    <location>
        <begin position="266"/>
        <end position="287"/>
    </location>
</feature>
<evidence type="ECO:0000256" key="4">
    <source>
        <dbReference type="SAM" id="Phobius"/>
    </source>
</evidence>
<dbReference type="SUPFAM" id="SSF103473">
    <property type="entry name" value="MFS general substrate transporter"/>
    <property type="match status" value="1"/>
</dbReference>
<accession>A0A1C3E7Y3</accession>
<dbReference type="STRING" id="1080227.A8L45_22385"/>
<dbReference type="Gene3D" id="1.20.1250.20">
    <property type="entry name" value="MFS general substrate transporter like domains"/>
    <property type="match status" value="1"/>
</dbReference>
<evidence type="ECO:0000256" key="2">
    <source>
        <dbReference type="ARBA" id="ARBA00022989"/>
    </source>
</evidence>
<protein>
    <recommendedName>
        <fullName evidence="7">Major facilitator superfamily (MFS) profile domain-containing protein</fullName>
    </recommendedName>
</protein>
<sequence length="423" mass="46768">MSEKLLFARSFGLHQGWLLGSFNLMLPILPVWLMSWGLTPSEMAMGYVTMGAMVVITEVPFGILADKIGQLTVYILGIILVKAAILVWLLSPNLIGCVVGFALWGIGLAMNSGTLGAWFVEAFRKKEGTEPLQPGFAKMGQYCSCLSAGTALFAAAVTGFWLLFPQWSLPLESLVTLSLISLLFHAVFTVIWLRGKVSDEVINQEPQPLNDSDSFGQLARHPVIWRLLILATLLTPMFGAVEKFWPVMFEPLLQNDWPDISLTSDVAWVFFLSFSIVSFGNSVAHPLMTRLCNKLDRQLGKAVYIVYVIQCLSLIAMAFAPNWWCFLPAWLAFYVGFSVKMSAEGELFNDCIPDDKRASMMSLHSLFTRLGGIGGSITIGVGTLYLSINSVFILLAGFSLFAVHLYLDRQLNRIAQPTEEVAI</sequence>
<dbReference type="Pfam" id="PF07690">
    <property type="entry name" value="MFS_1"/>
    <property type="match status" value="1"/>
</dbReference>
<dbReference type="EMBL" id="LYBM01000072">
    <property type="protein sequence ID" value="ODA29346.1"/>
    <property type="molecule type" value="Genomic_DNA"/>
</dbReference>
<keyword evidence="2 4" id="KW-1133">Transmembrane helix</keyword>
<dbReference type="Proteomes" id="UP000094936">
    <property type="component" value="Unassembled WGS sequence"/>
</dbReference>
<evidence type="ECO:0000256" key="1">
    <source>
        <dbReference type="ARBA" id="ARBA00022692"/>
    </source>
</evidence>
<dbReference type="InterPro" id="IPR053160">
    <property type="entry name" value="MFS_DHA3_Transporter"/>
</dbReference>
<evidence type="ECO:0000256" key="3">
    <source>
        <dbReference type="ARBA" id="ARBA00023136"/>
    </source>
</evidence>
<feature type="transmembrane region" description="Helical" evidence="4">
    <location>
        <begin position="16"/>
        <end position="38"/>
    </location>
</feature>
<dbReference type="InterPro" id="IPR036259">
    <property type="entry name" value="MFS_trans_sf"/>
</dbReference>
<dbReference type="InterPro" id="IPR011701">
    <property type="entry name" value="MFS"/>
</dbReference>
<keyword evidence="1 4" id="KW-0812">Transmembrane</keyword>
<organism evidence="5 6">
    <name type="scientific">Veronia pacifica</name>
    <dbReference type="NCBI Taxonomy" id="1080227"/>
    <lineage>
        <taxon>Bacteria</taxon>
        <taxon>Pseudomonadati</taxon>
        <taxon>Pseudomonadota</taxon>
        <taxon>Gammaproteobacteria</taxon>
        <taxon>Vibrionales</taxon>
        <taxon>Vibrionaceae</taxon>
        <taxon>Veronia</taxon>
    </lineage>
</organism>
<feature type="transmembrane region" description="Helical" evidence="4">
    <location>
        <begin position="174"/>
        <end position="193"/>
    </location>
</feature>
<keyword evidence="6" id="KW-1185">Reference proteome</keyword>
<feature type="transmembrane region" description="Helical" evidence="4">
    <location>
        <begin position="101"/>
        <end position="120"/>
    </location>
</feature>
<proteinExistence type="predicted"/>
<dbReference type="RefSeq" id="WP_068905571.1">
    <property type="nucleotide sequence ID" value="NZ_JBHUIF010000013.1"/>
</dbReference>
<comment type="caution">
    <text evidence="5">The sequence shown here is derived from an EMBL/GenBank/DDBJ whole genome shotgun (WGS) entry which is preliminary data.</text>
</comment>
<feature type="transmembrane region" description="Helical" evidence="4">
    <location>
        <begin position="299"/>
        <end position="320"/>
    </location>
</feature>
<dbReference type="AlphaFoldDB" id="A0A1C3E7Y3"/>
<feature type="transmembrane region" description="Helical" evidence="4">
    <location>
        <begin position="44"/>
        <end position="64"/>
    </location>
</feature>
<feature type="transmembrane region" description="Helical" evidence="4">
    <location>
        <begin position="391"/>
        <end position="407"/>
    </location>
</feature>
<dbReference type="PANTHER" id="PTHR23530">
    <property type="entry name" value="TRANSPORT PROTEIN-RELATED"/>
    <property type="match status" value="1"/>
</dbReference>
<gene>
    <name evidence="5" type="ORF">A8L45_22385</name>
</gene>
<feature type="transmembrane region" description="Helical" evidence="4">
    <location>
        <begin position="223"/>
        <end position="246"/>
    </location>
</feature>
<reference evidence="5 6" key="1">
    <citation type="submission" date="2016-05" db="EMBL/GenBank/DDBJ databases">
        <title>Genomic Taxonomy of the Vibrionaceae.</title>
        <authorList>
            <person name="Gomez-Gil B."/>
            <person name="Enciso-Ibarra J."/>
        </authorList>
    </citation>
    <scope>NUCLEOTIDE SEQUENCE [LARGE SCALE GENOMIC DNA]</scope>
    <source>
        <strain evidence="5 6">CAIM 1920</strain>
    </source>
</reference>
<feature type="transmembrane region" description="Helical" evidence="4">
    <location>
        <begin position="71"/>
        <end position="89"/>
    </location>
</feature>
<feature type="transmembrane region" description="Helical" evidence="4">
    <location>
        <begin position="141"/>
        <end position="162"/>
    </location>
</feature>
<evidence type="ECO:0008006" key="7">
    <source>
        <dbReference type="Google" id="ProtNLM"/>
    </source>
</evidence>
<keyword evidence="3 4" id="KW-0472">Membrane</keyword>
<evidence type="ECO:0000313" key="5">
    <source>
        <dbReference type="EMBL" id="ODA29346.1"/>
    </source>
</evidence>